<dbReference type="Proteomes" id="UP000321424">
    <property type="component" value="Unassembled WGS sequence"/>
</dbReference>
<dbReference type="AlphaFoldDB" id="A0A511M5Y0"/>
<gene>
    <name evidence="2" type="ORF">NN4_05400</name>
</gene>
<dbReference type="Gene3D" id="3.40.50.720">
    <property type="entry name" value="NAD(P)-binding Rossmann-like Domain"/>
    <property type="match status" value="1"/>
</dbReference>
<dbReference type="InterPro" id="IPR036291">
    <property type="entry name" value="NAD(P)-bd_dom_sf"/>
</dbReference>
<dbReference type="Gene3D" id="3.30.360.10">
    <property type="entry name" value="Dihydrodipicolinate Reductase, domain 2"/>
    <property type="match status" value="1"/>
</dbReference>
<dbReference type="GO" id="GO:0006631">
    <property type="term" value="P:fatty acid metabolic process"/>
    <property type="evidence" value="ECO:0007669"/>
    <property type="project" value="InterPro"/>
</dbReference>
<dbReference type="InterPro" id="IPR006176">
    <property type="entry name" value="3-OHacyl-CoA_DH_NAD-bd"/>
</dbReference>
<sequence>MRIVVIGAGMIGARHAAYFAQAGHQVSTVDQKATADFDRLALVPDPAEVAAWVVATPTATHLPVLGEVLSYQRDARILLEKPACYPTEFADLTRLVRRYPRARIVVNDVYAYSAAVRRFTESVRQFRASDQIRKITIEFTKNRERDVANGRFVDTQYGEPGYEFFHMLSILRSVLPADQYQTYLRTVPISVTPEMRVCTSIPGLPEVEIYASSKGVIGFADLAGFAFSGDIAKDHIHRSLIPYGDELRYRFADVEFASGRHVTLVFEPHYGVAVDYKNEHAVHIRDAASQHRFTVSGNHFKEALLIQLDLLCRTAVSTPPLRLPEHQFMADLGGQFIKV</sequence>
<proteinExistence type="predicted"/>
<organism evidence="2 3">
    <name type="scientific">Nocardia ninae NBRC 108245</name>
    <dbReference type="NCBI Taxonomy" id="1210091"/>
    <lineage>
        <taxon>Bacteria</taxon>
        <taxon>Bacillati</taxon>
        <taxon>Actinomycetota</taxon>
        <taxon>Actinomycetes</taxon>
        <taxon>Mycobacteriales</taxon>
        <taxon>Nocardiaceae</taxon>
        <taxon>Nocardia</taxon>
    </lineage>
</organism>
<comment type="caution">
    <text evidence="2">The sequence shown here is derived from an EMBL/GenBank/DDBJ whole genome shotgun (WGS) entry which is preliminary data.</text>
</comment>
<dbReference type="EMBL" id="BJXA01000002">
    <property type="protein sequence ID" value="GEM36021.1"/>
    <property type="molecule type" value="Genomic_DNA"/>
</dbReference>
<dbReference type="RefSeq" id="WP_147128329.1">
    <property type="nucleotide sequence ID" value="NZ_BJXA01000002.1"/>
</dbReference>
<dbReference type="SUPFAM" id="SSF51735">
    <property type="entry name" value="NAD(P)-binding Rossmann-fold domains"/>
    <property type="match status" value="1"/>
</dbReference>
<dbReference type="OrthoDB" id="9771302at2"/>
<reference evidence="2 3" key="1">
    <citation type="submission" date="2019-07" db="EMBL/GenBank/DDBJ databases">
        <title>Whole genome shotgun sequence of Nocardia ninae NBRC 108245.</title>
        <authorList>
            <person name="Hosoyama A."/>
            <person name="Uohara A."/>
            <person name="Ohji S."/>
            <person name="Ichikawa N."/>
        </authorList>
    </citation>
    <scope>NUCLEOTIDE SEQUENCE [LARGE SCALE GENOMIC DNA]</scope>
    <source>
        <strain evidence="2 3">NBRC 108245</strain>
    </source>
</reference>
<protein>
    <recommendedName>
        <fullName evidence="1">3-hydroxyacyl-CoA dehydrogenase NAD binding domain-containing protein</fullName>
    </recommendedName>
</protein>
<dbReference type="GO" id="GO:0070403">
    <property type="term" value="F:NAD+ binding"/>
    <property type="evidence" value="ECO:0007669"/>
    <property type="project" value="InterPro"/>
</dbReference>
<name>A0A511M5Y0_9NOCA</name>
<evidence type="ECO:0000259" key="1">
    <source>
        <dbReference type="Pfam" id="PF02737"/>
    </source>
</evidence>
<dbReference type="Pfam" id="PF02737">
    <property type="entry name" value="3HCDH_N"/>
    <property type="match status" value="1"/>
</dbReference>
<evidence type="ECO:0000313" key="3">
    <source>
        <dbReference type="Proteomes" id="UP000321424"/>
    </source>
</evidence>
<keyword evidence="3" id="KW-1185">Reference proteome</keyword>
<evidence type="ECO:0000313" key="2">
    <source>
        <dbReference type="EMBL" id="GEM36021.1"/>
    </source>
</evidence>
<feature type="domain" description="3-hydroxyacyl-CoA dehydrogenase NAD binding" evidence="1">
    <location>
        <begin position="3"/>
        <end position="34"/>
    </location>
</feature>
<accession>A0A511M5Y0</accession>